<dbReference type="InterPro" id="IPR010359">
    <property type="entry name" value="IrrE_HExxH"/>
</dbReference>
<accession>A0AA37UNK0</accession>
<keyword evidence="3" id="KW-1185">Reference proteome</keyword>
<name>A0AA37UNK0_9MICO</name>
<protein>
    <recommendedName>
        <fullName evidence="1">IrrE N-terminal-like domain-containing protein</fullName>
    </recommendedName>
</protein>
<sequence length="121" mass="13479">MQGYDPYAHAEALGLRIVYRPIEGASGLWIPEHRTIVLQPGLHRAHERSTLAHEIVHAEFQDHGRVPAQERRADRIAAQRLLAGFDLRRAAALSDDPGVWALEAGVTDHLMEVHLRARASA</sequence>
<reference evidence="2 3" key="1">
    <citation type="journal article" date="2014" name="Int. J. Syst. Evol. Microbiol.">
        <title>Complete genome sequence of Corynebacterium casei LMG S-19264T (=DSM 44701T), isolated from a smear-ripened cheese.</title>
        <authorList>
            <consortium name="US DOE Joint Genome Institute (JGI-PGF)"/>
            <person name="Walter F."/>
            <person name="Albersmeier A."/>
            <person name="Kalinowski J."/>
            <person name="Ruckert C."/>
        </authorList>
    </citation>
    <scope>NUCLEOTIDE SEQUENCE [LARGE SCALE GENOMIC DNA]</scope>
    <source>
        <strain evidence="2 3">NBRC 112289</strain>
    </source>
</reference>
<dbReference type="AlphaFoldDB" id="A0AA37UNK0"/>
<feature type="domain" description="IrrE N-terminal-like" evidence="1">
    <location>
        <begin position="10"/>
        <end position="96"/>
    </location>
</feature>
<gene>
    <name evidence="2" type="ORF">GCM10025874_14590</name>
</gene>
<dbReference type="EMBL" id="BSUL01000001">
    <property type="protein sequence ID" value="GMA28206.1"/>
    <property type="molecule type" value="Genomic_DNA"/>
</dbReference>
<evidence type="ECO:0000313" key="3">
    <source>
        <dbReference type="Proteomes" id="UP001157160"/>
    </source>
</evidence>
<comment type="caution">
    <text evidence="2">The sequence shown here is derived from an EMBL/GenBank/DDBJ whole genome shotgun (WGS) entry which is preliminary data.</text>
</comment>
<dbReference type="RefSeq" id="WP_284231551.1">
    <property type="nucleotide sequence ID" value="NZ_BSUL01000001.1"/>
</dbReference>
<proteinExistence type="predicted"/>
<evidence type="ECO:0000259" key="1">
    <source>
        <dbReference type="Pfam" id="PF06114"/>
    </source>
</evidence>
<dbReference type="Pfam" id="PF06114">
    <property type="entry name" value="Peptidase_M78"/>
    <property type="match status" value="1"/>
</dbReference>
<dbReference type="Gene3D" id="1.10.10.2910">
    <property type="match status" value="1"/>
</dbReference>
<dbReference type="Proteomes" id="UP001157160">
    <property type="component" value="Unassembled WGS sequence"/>
</dbReference>
<organism evidence="2 3">
    <name type="scientific">Arenivirga flava</name>
    <dbReference type="NCBI Taxonomy" id="1930060"/>
    <lineage>
        <taxon>Bacteria</taxon>
        <taxon>Bacillati</taxon>
        <taxon>Actinomycetota</taxon>
        <taxon>Actinomycetes</taxon>
        <taxon>Micrococcales</taxon>
        <taxon>Microbacteriaceae</taxon>
        <taxon>Arenivirga</taxon>
    </lineage>
</organism>
<evidence type="ECO:0000313" key="2">
    <source>
        <dbReference type="EMBL" id="GMA28206.1"/>
    </source>
</evidence>